<evidence type="ECO:0000313" key="1">
    <source>
        <dbReference type="EMBL" id="MBL0683892.1"/>
    </source>
</evidence>
<gene>
    <name evidence="1" type="ORF">JJQ60_10215</name>
</gene>
<accession>A0A937D9N6</accession>
<dbReference type="RefSeq" id="WP_344779123.1">
    <property type="nucleotide sequence ID" value="NZ_BAABAX010000005.1"/>
</dbReference>
<reference evidence="1" key="1">
    <citation type="submission" date="2021-01" db="EMBL/GenBank/DDBJ databases">
        <authorList>
            <person name="Zhong Y.L."/>
        </authorList>
    </citation>
    <scope>NUCLEOTIDE SEQUENCE</scope>
    <source>
        <strain evidence="1">KCTC 23302</strain>
    </source>
</reference>
<evidence type="ECO:0000313" key="2">
    <source>
        <dbReference type="Proteomes" id="UP000651057"/>
    </source>
</evidence>
<proteinExistence type="predicted"/>
<dbReference type="EMBL" id="JAERQJ010000003">
    <property type="protein sequence ID" value="MBL0683892.1"/>
    <property type="molecule type" value="Genomic_DNA"/>
</dbReference>
<protein>
    <submittedName>
        <fullName evidence="1">Uncharacterized protein</fullName>
    </submittedName>
</protein>
<organism evidence="1 2">
    <name type="scientific">Aquimarina mytili</name>
    <dbReference type="NCBI Taxonomy" id="874423"/>
    <lineage>
        <taxon>Bacteria</taxon>
        <taxon>Pseudomonadati</taxon>
        <taxon>Bacteroidota</taxon>
        <taxon>Flavobacteriia</taxon>
        <taxon>Flavobacteriales</taxon>
        <taxon>Flavobacteriaceae</taxon>
        <taxon>Aquimarina</taxon>
    </lineage>
</organism>
<comment type="caution">
    <text evidence="1">The sequence shown here is derived from an EMBL/GenBank/DDBJ whole genome shotgun (WGS) entry which is preliminary data.</text>
</comment>
<dbReference type="AlphaFoldDB" id="A0A937D9N6"/>
<dbReference type="Proteomes" id="UP000651057">
    <property type="component" value="Unassembled WGS sequence"/>
</dbReference>
<name>A0A937D9N6_9FLAO</name>
<keyword evidence="2" id="KW-1185">Reference proteome</keyword>
<sequence length="51" mass="5635">MTKFSILQTEAPLKVYMGEELDNMGEELIGANAQNSLFRIVGGEGPIIFDF</sequence>